<dbReference type="EMBL" id="JAVRHO010000014">
    <property type="protein sequence ID" value="MDT0647220.1"/>
    <property type="molecule type" value="Genomic_DNA"/>
</dbReference>
<dbReference type="GO" id="GO:0016757">
    <property type="term" value="F:glycosyltransferase activity"/>
    <property type="evidence" value="ECO:0007669"/>
    <property type="project" value="UniProtKB-KW"/>
</dbReference>
<evidence type="ECO:0000313" key="2">
    <source>
        <dbReference type="EMBL" id="MDT0647220.1"/>
    </source>
</evidence>
<comment type="caution">
    <text evidence="2">The sequence shown here is derived from an EMBL/GenBank/DDBJ whole genome shotgun (WGS) entry which is preliminary data.</text>
</comment>
<organism evidence="2 3">
    <name type="scientific">Autumnicola lenta</name>
    <dbReference type="NCBI Taxonomy" id="3075593"/>
    <lineage>
        <taxon>Bacteria</taxon>
        <taxon>Pseudomonadati</taxon>
        <taxon>Bacteroidota</taxon>
        <taxon>Flavobacteriia</taxon>
        <taxon>Flavobacteriales</taxon>
        <taxon>Flavobacteriaceae</taxon>
        <taxon>Autumnicola</taxon>
    </lineage>
</organism>
<dbReference type="SUPFAM" id="SSF53448">
    <property type="entry name" value="Nucleotide-diphospho-sugar transferases"/>
    <property type="match status" value="1"/>
</dbReference>
<dbReference type="Pfam" id="PF00535">
    <property type="entry name" value="Glycos_transf_2"/>
    <property type="match status" value="1"/>
</dbReference>
<dbReference type="RefSeq" id="WP_311495332.1">
    <property type="nucleotide sequence ID" value="NZ_JAVRHO010000014.1"/>
</dbReference>
<protein>
    <submittedName>
        <fullName evidence="2">Glycosyltransferase family 2 protein</fullName>
        <ecNumber evidence="2">2.4.-.-</ecNumber>
    </submittedName>
</protein>
<name>A0ABU3CLJ2_9FLAO</name>
<keyword evidence="2" id="KW-0808">Transferase</keyword>
<dbReference type="InterPro" id="IPR001173">
    <property type="entry name" value="Glyco_trans_2-like"/>
</dbReference>
<keyword evidence="2" id="KW-0328">Glycosyltransferase</keyword>
<reference evidence="2 3" key="1">
    <citation type="submission" date="2023-09" db="EMBL/GenBank/DDBJ databases">
        <authorList>
            <person name="Rey-Velasco X."/>
        </authorList>
    </citation>
    <scope>NUCLEOTIDE SEQUENCE [LARGE SCALE GENOMIC DNA]</scope>
    <source>
        <strain evidence="2 3">F260</strain>
    </source>
</reference>
<accession>A0ABU3CLJ2</accession>
<feature type="domain" description="Glycosyltransferase 2-like" evidence="1">
    <location>
        <begin position="21"/>
        <end position="159"/>
    </location>
</feature>
<dbReference type="EC" id="2.4.-.-" evidence="2"/>
<evidence type="ECO:0000313" key="3">
    <source>
        <dbReference type="Proteomes" id="UP001245285"/>
    </source>
</evidence>
<dbReference type="PANTHER" id="PTHR22916:SF3">
    <property type="entry name" value="UDP-GLCNAC:BETAGAL BETA-1,3-N-ACETYLGLUCOSAMINYLTRANSFERASE-LIKE PROTEIN 1"/>
    <property type="match status" value="1"/>
</dbReference>
<dbReference type="Gene3D" id="3.90.550.10">
    <property type="entry name" value="Spore Coat Polysaccharide Biosynthesis Protein SpsA, Chain A"/>
    <property type="match status" value="1"/>
</dbReference>
<keyword evidence="3" id="KW-1185">Reference proteome</keyword>
<dbReference type="InterPro" id="IPR029044">
    <property type="entry name" value="Nucleotide-diphossugar_trans"/>
</dbReference>
<evidence type="ECO:0000259" key="1">
    <source>
        <dbReference type="Pfam" id="PF00535"/>
    </source>
</evidence>
<dbReference type="PANTHER" id="PTHR22916">
    <property type="entry name" value="GLYCOSYLTRANSFERASE"/>
    <property type="match status" value="1"/>
</dbReference>
<gene>
    <name evidence="2" type="ORF">RM545_11015</name>
</gene>
<dbReference type="Proteomes" id="UP001245285">
    <property type="component" value="Unassembled WGS sequence"/>
</dbReference>
<dbReference type="CDD" id="cd00761">
    <property type="entry name" value="Glyco_tranf_GTA_type"/>
    <property type="match status" value="1"/>
</dbReference>
<sequence>MPDSVLENSEASNTGKSALVSIIMPAYNSAEFITEAILSVQKQTYSNWELLVIDDASKDFTLTKIKKLAKKEPRIKIFENKENKGTGFSRNKGIKAAQGDFIAFLDADDLWKANKLETQLEFMKNNELAVCYSSYERITENGQKKNEIIEALPYLTYQKLLKANYVGNLTGMYDVRHLGKIYAPEVRKRQDWALWLKAVKKAEIAKGVKEPLALYRMRRNSISGNKLEMLVHNFSIYHHVLGFSVFKSLRCMGMFLKEQLLVKTRQLKRTK</sequence>
<proteinExistence type="predicted"/>